<evidence type="ECO:0000256" key="1">
    <source>
        <dbReference type="SAM" id="MobiDB-lite"/>
    </source>
</evidence>
<sequence>MTPREQARKLKRPNPKPSETKSKLATLSAQHTDHTREGRARSSSSTVDMGQHNHFGKAKGKHISGKGQRRIV</sequence>
<gene>
    <name evidence="2" type="ORF">PVK06_030982</name>
</gene>
<evidence type="ECO:0000313" key="2">
    <source>
        <dbReference type="EMBL" id="KAK5803337.1"/>
    </source>
</evidence>
<keyword evidence="3" id="KW-1185">Reference proteome</keyword>
<accession>A0ABR0NPS0</accession>
<name>A0ABR0NPS0_GOSAR</name>
<protein>
    <submittedName>
        <fullName evidence="2">Uncharacterized protein</fullName>
    </submittedName>
</protein>
<feature type="compositionally biased region" description="Basic residues" evidence="1">
    <location>
        <begin position="54"/>
        <end position="72"/>
    </location>
</feature>
<feature type="region of interest" description="Disordered" evidence="1">
    <location>
        <begin position="1"/>
        <end position="72"/>
    </location>
</feature>
<dbReference type="EMBL" id="JARKNE010000009">
    <property type="protein sequence ID" value="KAK5803337.1"/>
    <property type="molecule type" value="Genomic_DNA"/>
</dbReference>
<evidence type="ECO:0000313" key="3">
    <source>
        <dbReference type="Proteomes" id="UP001358586"/>
    </source>
</evidence>
<feature type="compositionally biased region" description="Basic and acidic residues" evidence="1">
    <location>
        <begin position="31"/>
        <end position="40"/>
    </location>
</feature>
<dbReference type="Proteomes" id="UP001358586">
    <property type="component" value="Chromosome 9"/>
</dbReference>
<organism evidence="2 3">
    <name type="scientific">Gossypium arboreum</name>
    <name type="common">Tree cotton</name>
    <name type="synonym">Gossypium nanking</name>
    <dbReference type="NCBI Taxonomy" id="29729"/>
    <lineage>
        <taxon>Eukaryota</taxon>
        <taxon>Viridiplantae</taxon>
        <taxon>Streptophyta</taxon>
        <taxon>Embryophyta</taxon>
        <taxon>Tracheophyta</taxon>
        <taxon>Spermatophyta</taxon>
        <taxon>Magnoliopsida</taxon>
        <taxon>eudicotyledons</taxon>
        <taxon>Gunneridae</taxon>
        <taxon>Pentapetalae</taxon>
        <taxon>rosids</taxon>
        <taxon>malvids</taxon>
        <taxon>Malvales</taxon>
        <taxon>Malvaceae</taxon>
        <taxon>Malvoideae</taxon>
        <taxon>Gossypium</taxon>
    </lineage>
</organism>
<proteinExistence type="predicted"/>
<reference evidence="2 3" key="1">
    <citation type="submission" date="2023-03" db="EMBL/GenBank/DDBJ databases">
        <title>WGS of Gossypium arboreum.</title>
        <authorList>
            <person name="Yu D."/>
        </authorList>
    </citation>
    <scope>NUCLEOTIDE SEQUENCE [LARGE SCALE GENOMIC DNA]</scope>
    <source>
        <tissue evidence="2">Leaf</tissue>
    </source>
</reference>
<comment type="caution">
    <text evidence="2">The sequence shown here is derived from an EMBL/GenBank/DDBJ whole genome shotgun (WGS) entry which is preliminary data.</text>
</comment>